<feature type="coiled-coil region" evidence="1">
    <location>
        <begin position="185"/>
        <end position="292"/>
    </location>
</feature>
<feature type="coiled-coil region" evidence="1">
    <location>
        <begin position="73"/>
        <end position="128"/>
    </location>
</feature>
<evidence type="ECO:0000256" key="1">
    <source>
        <dbReference type="SAM" id="Coils"/>
    </source>
</evidence>
<keyword evidence="1" id="KW-0175">Coiled coil</keyword>
<feature type="coiled-coil region" evidence="1">
    <location>
        <begin position="666"/>
        <end position="735"/>
    </location>
</feature>
<gene>
    <name evidence="2" type="ORF">cyc_01779</name>
</gene>
<protein>
    <submittedName>
        <fullName evidence="2">Uncharacterized protein</fullName>
    </submittedName>
</protein>
<keyword evidence="3" id="KW-1185">Reference proteome</keyword>
<dbReference type="GO" id="GO:0005737">
    <property type="term" value="C:cytoplasm"/>
    <property type="evidence" value="ECO:0007669"/>
    <property type="project" value="TreeGrafter"/>
</dbReference>
<dbReference type="PANTHER" id="PTHR16275:SF8">
    <property type="entry name" value="COILED-COIL DOMAIN-CONTAINING PROTEIN 40"/>
    <property type="match status" value="1"/>
</dbReference>
<dbReference type="VEuPathDB" id="ToxoDB:cyc_01779"/>
<dbReference type="Proteomes" id="UP000095192">
    <property type="component" value="Unassembled WGS sequence"/>
</dbReference>
<sequence>MVAENPLWVQQDPALEGQTHGGLAPDHPLLRDAQATLKEHLKKRLASLDEQLFDSQIKAEKIDTEQGELGVELFEAQQRLQTFQNKIRRLSEQEEAAQKKRAASEQEMQKLAKELRAEEAEVSATRDLLLKTRAEVNEIKFALQKAQEHTISLENSIKLKRRELYKDSETLRKDELQKMRQDFFLDRLHGQLQEMSEQKDSIVAQIKAHEADHEVSKTAIREAQHEIDEIMKDKRELRTQLQACMQGIEMRSRAEATIKKAIETQEEKATTLQGHIRELEEMNETLTAQRNSTHYQLKGIQAQISSSEDTQRQMRQQVTVLATSLNKAQDDAKKTEELANSLAHQREKTKALLQGCEEREAELVKVEFETAQLQVESAGVRAAIAAAEEEMAGIDQDIKEKENFLDQYQAEIRKGHILISRKQQLVDQLNRSQSAQNAQNIAELQQVWIKKQTDLINLQAKIGGKREEVRLATPPNPTWVLILLYRGGISRNCDSRLQKVGDFRQNSVPQVAAKKDEVAIRKQRNVRISGEVEATKREIKTLTSELKEMQHLVDRMSRQMVAFKDGQAKFENEAAAVAGEAALQLEQKNTQKEELRLSKTEEERDTCLEEILSLESQVMLWERKITLEKEMQMAIDPSIGQMLDKRDYIHVRNEPRSREVNEAHQKTVLQRKLAALDTRLKEAEEQSTKTEAVFETTTATLAEIQSQITTLKREIEEAQSKMKAAESSVEKEKGTKRLELPNACHLSMHSRVLVPVIFEEA</sequence>
<dbReference type="PANTHER" id="PTHR16275">
    <property type="entry name" value="COILED-COIL DOMAIN-CONTAINING PROTEIN 40"/>
    <property type="match status" value="1"/>
</dbReference>
<feature type="coiled-coil region" evidence="1">
    <location>
        <begin position="384"/>
        <end position="411"/>
    </location>
</feature>
<comment type="caution">
    <text evidence="2">The sequence shown here is derived from an EMBL/GenBank/DDBJ whole genome shotgun (WGS) entry which is preliminary data.</text>
</comment>
<dbReference type="Gene3D" id="1.10.287.1490">
    <property type="match status" value="1"/>
</dbReference>
<dbReference type="VEuPathDB" id="ToxoDB:LOC34618729"/>
<dbReference type="GO" id="GO:0035082">
    <property type="term" value="P:axoneme assembly"/>
    <property type="evidence" value="ECO:0007669"/>
    <property type="project" value="InterPro"/>
</dbReference>
<dbReference type="InterPro" id="IPR037386">
    <property type="entry name" value="CCDC40"/>
</dbReference>
<evidence type="ECO:0000313" key="2">
    <source>
        <dbReference type="EMBL" id="OEH77149.1"/>
    </source>
</evidence>
<dbReference type="AlphaFoldDB" id="A0A1D3D147"/>
<accession>A0A1D3D147</accession>
<organism evidence="2 3">
    <name type="scientific">Cyclospora cayetanensis</name>
    <dbReference type="NCBI Taxonomy" id="88456"/>
    <lineage>
        <taxon>Eukaryota</taxon>
        <taxon>Sar</taxon>
        <taxon>Alveolata</taxon>
        <taxon>Apicomplexa</taxon>
        <taxon>Conoidasida</taxon>
        <taxon>Coccidia</taxon>
        <taxon>Eucoccidiorida</taxon>
        <taxon>Eimeriorina</taxon>
        <taxon>Eimeriidae</taxon>
        <taxon>Cyclospora</taxon>
    </lineage>
</organism>
<reference evidence="2 3" key="1">
    <citation type="journal article" date="2016" name="BMC Genomics">
        <title>Comparative genomics reveals Cyclospora cayetanensis possesses coccidia-like metabolism and invasion components but unique surface antigens.</title>
        <authorList>
            <person name="Liu S."/>
            <person name="Wang L."/>
            <person name="Zheng H."/>
            <person name="Xu Z."/>
            <person name="Roellig D.M."/>
            <person name="Li N."/>
            <person name="Frace M.A."/>
            <person name="Tang K."/>
            <person name="Arrowood M.J."/>
            <person name="Moss D.M."/>
            <person name="Zhang L."/>
            <person name="Feng Y."/>
            <person name="Xiao L."/>
        </authorList>
    </citation>
    <scope>NUCLEOTIDE SEQUENCE [LARGE SCALE GENOMIC DNA]</scope>
    <source>
        <strain evidence="2 3">CHN_HEN01</strain>
    </source>
</reference>
<evidence type="ECO:0000313" key="3">
    <source>
        <dbReference type="Proteomes" id="UP000095192"/>
    </source>
</evidence>
<dbReference type="EMBL" id="JROU02001198">
    <property type="protein sequence ID" value="OEH77149.1"/>
    <property type="molecule type" value="Genomic_DNA"/>
</dbReference>
<proteinExistence type="predicted"/>
<dbReference type="InParanoid" id="A0A1D3D147"/>
<feature type="coiled-coil region" evidence="1">
    <location>
        <begin position="532"/>
        <end position="559"/>
    </location>
</feature>
<name>A0A1D3D147_9EIME</name>
<feature type="coiled-coil region" evidence="1">
    <location>
        <begin position="583"/>
        <end position="617"/>
    </location>
</feature>